<dbReference type="GO" id="GO:0003777">
    <property type="term" value="F:microtubule motor activity"/>
    <property type="evidence" value="ECO:0007669"/>
    <property type="project" value="InterPro"/>
</dbReference>
<dbReference type="GO" id="GO:0005875">
    <property type="term" value="C:microtubule associated complex"/>
    <property type="evidence" value="ECO:0007669"/>
    <property type="project" value="TreeGrafter"/>
</dbReference>
<keyword evidence="2" id="KW-0963">Cytoplasm</keyword>
<evidence type="ECO:0000313" key="10">
    <source>
        <dbReference type="Proteomes" id="UP000683360"/>
    </source>
</evidence>
<dbReference type="AlphaFoldDB" id="A0A8S3V8A4"/>
<dbReference type="CDD" id="cd09972">
    <property type="entry name" value="LOTUS_TDRD_OSKAR"/>
    <property type="match status" value="1"/>
</dbReference>
<feature type="coiled-coil region" evidence="6">
    <location>
        <begin position="266"/>
        <end position="346"/>
    </location>
</feature>
<reference evidence="9" key="1">
    <citation type="submission" date="2021-03" db="EMBL/GenBank/DDBJ databases">
        <authorList>
            <person name="Bekaert M."/>
        </authorList>
    </citation>
    <scope>NUCLEOTIDE SEQUENCE</scope>
</reference>
<keyword evidence="5 6" id="KW-0175">Coiled coil</keyword>
<name>A0A8S3V8A4_MYTED</name>
<keyword evidence="10" id="KW-1185">Reference proteome</keyword>
<feature type="compositionally biased region" description="Acidic residues" evidence="7">
    <location>
        <begin position="1"/>
        <end position="19"/>
    </location>
</feature>
<evidence type="ECO:0000259" key="8">
    <source>
        <dbReference type="PROSITE" id="PS51644"/>
    </source>
</evidence>
<feature type="coiled-coil region" evidence="6">
    <location>
        <begin position="394"/>
        <end position="425"/>
    </location>
</feature>
<feature type="region of interest" description="Disordered" evidence="7">
    <location>
        <begin position="1"/>
        <end position="35"/>
    </location>
</feature>
<feature type="compositionally biased region" description="Polar residues" evidence="7">
    <location>
        <begin position="638"/>
        <end position="651"/>
    </location>
</feature>
<dbReference type="GO" id="GO:0005737">
    <property type="term" value="C:cytoplasm"/>
    <property type="evidence" value="ECO:0007669"/>
    <property type="project" value="UniProtKB-SubCell"/>
</dbReference>
<dbReference type="EMBL" id="CAJPWZ010003181">
    <property type="protein sequence ID" value="CAG2253875.1"/>
    <property type="molecule type" value="Genomic_DNA"/>
</dbReference>
<comment type="caution">
    <text evidence="9">The sequence shown here is derived from an EMBL/GenBank/DDBJ whole genome shotgun (WGS) entry which is preliminary data.</text>
</comment>
<evidence type="ECO:0000256" key="2">
    <source>
        <dbReference type="ARBA" id="ARBA00022490"/>
    </source>
</evidence>
<dbReference type="PROSITE" id="PS51644">
    <property type="entry name" value="HTH_OST"/>
    <property type="match status" value="1"/>
</dbReference>
<evidence type="ECO:0000256" key="4">
    <source>
        <dbReference type="ARBA" id="ARBA00022840"/>
    </source>
</evidence>
<keyword evidence="3" id="KW-0547">Nucleotide-binding</keyword>
<dbReference type="GO" id="GO:0007018">
    <property type="term" value="P:microtubule-based movement"/>
    <property type="evidence" value="ECO:0007669"/>
    <property type="project" value="InterPro"/>
</dbReference>
<feature type="domain" description="HTH OST-type" evidence="8">
    <location>
        <begin position="448"/>
        <end position="521"/>
    </location>
</feature>
<dbReference type="PANTHER" id="PTHR47969:SF15">
    <property type="entry name" value="CHROMOSOME-ASSOCIATED KINESIN KIF4A-RELATED"/>
    <property type="match status" value="1"/>
</dbReference>
<comment type="subcellular location">
    <subcellularLocation>
        <location evidence="1">Cytoplasm</location>
    </subcellularLocation>
</comment>
<evidence type="ECO:0000256" key="5">
    <source>
        <dbReference type="ARBA" id="ARBA00023054"/>
    </source>
</evidence>
<protein>
    <submittedName>
        <fullName evidence="9">KIF4</fullName>
    </submittedName>
</protein>
<feature type="coiled-coil region" evidence="6">
    <location>
        <begin position="187"/>
        <end position="232"/>
    </location>
</feature>
<evidence type="ECO:0000256" key="6">
    <source>
        <dbReference type="SAM" id="Coils"/>
    </source>
</evidence>
<dbReference type="Gene3D" id="3.30.420.610">
    <property type="entry name" value="LOTUS domain-like"/>
    <property type="match status" value="1"/>
</dbReference>
<dbReference type="GO" id="GO:0051231">
    <property type="term" value="P:spindle elongation"/>
    <property type="evidence" value="ECO:0007669"/>
    <property type="project" value="TreeGrafter"/>
</dbReference>
<sequence>MAKDEPEESIPEQDEDMDQGESLPGTPDSRAMSKEYAFRQAKMTNELQELNKLLEKKERLAKQMTQNDDQMKAMKGQYDHAISGMNSEIESLQKEKEELAQALENAKYNSATSKVAEQRRQRLKELEQQMSQLREKSTIKQNCMKQQRVKLMKQMKEDADEFRRWKMKKEKEVMQLQQKGRKRDCEIAKLQRENQKQQNILKRKGEEAAAANKRLKEALAKQKQVHQERNEKFEKYDTTSIGNRVRSWLSHELEVSVSIREAKYHLNRLLSDRKEMVMTLNDLKDRIDEDAPPTKKLAWIKDGKLDSSSFEVENVKKQIEEVQQQIDERNAQITDLQQKVVDADQECKGKSIWESLHTMVEAKCALKWLLEQAVSSRADSSKAQGELQDSKLHHIDRHDEMEELQKEIEDLKHKHEDNVTRLQKQHEDKIADKFTPVVEFIMEGNEKELNNVKVMLRSVLTSSKGGVPAHVLQRDYREATFESLPYQKFGYRNLDAFIESMPDVVKISRTPTGEIYHAVADESTAHIAKMVSKQRTTKKRKSLKPARRRPAPRSAPFYSPWRSQQHIVLQPLRPWPGKRPPPKRTTRSHGMDYETQQSQPRPYGRNLTGQQHHHLTVHTDGGRRKVDFQGPARLLLETPNQKQTQSYSVNRFEQPPRFRKLQEQQTPTTEKQISFIYYFISASPPRSASSPSRPPKKTSPKTIVQPVDMAKIKDGKKYYDTLIEYCKSNHISDLKFETMPSRIGQVYCYASSTNINKRVYGSGDLFGSSVEAEFAACRTACVDFEFTLCGVKWDNGCIIQSGDSNSTVYVCKEEKITEWICSDCEKPLCYECKRCHLWDFERKDHNIVLANPLEGNDHNIVKAIPWEEKVKLEQLQRELKEKIQLIKETKVKDDIEQILNDVSNEHDESIYTKDIPLLIPKETKKFSVSKETKRKANA</sequence>
<dbReference type="PANTHER" id="PTHR47969">
    <property type="entry name" value="CHROMOSOME-ASSOCIATED KINESIN KIF4A-RELATED"/>
    <property type="match status" value="1"/>
</dbReference>
<gene>
    <name evidence="9" type="ORF">MEDL_65382</name>
</gene>
<proteinExistence type="predicted"/>
<dbReference type="GO" id="GO:0007052">
    <property type="term" value="P:mitotic spindle organization"/>
    <property type="evidence" value="ECO:0007669"/>
    <property type="project" value="TreeGrafter"/>
</dbReference>
<organism evidence="9 10">
    <name type="scientific">Mytilus edulis</name>
    <name type="common">Blue mussel</name>
    <dbReference type="NCBI Taxonomy" id="6550"/>
    <lineage>
        <taxon>Eukaryota</taxon>
        <taxon>Metazoa</taxon>
        <taxon>Spiralia</taxon>
        <taxon>Lophotrochozoa</taxon>
        <taxon>Mollusca</taxon>
        <taxon>Bivalvia</taxon>
        <taxon>Autobranchia</taxon>
        <taxon>Pteriomorphia</taxon>
        <taxon>Mytilida</taxon>
        <taxon>Mytiloidea</taxon>
        <taxon>Mytilidae</taxon>
        <taxon>Mytilinae</taxon>
        <taxon>Mytilus</taxon>
    </lineage>
</organism>
<evidence type="ECO:0000313" key="9">
    <source>
        <dbReference type="EMBL" id="CAG2253875.1"/>
    </source>
</evidence>
<keyword evidence="4" id="KW-0067">ATP-binding</keyword>
<accession>A0A8S3V8A4</accession>
<dbReference type="Pfam" id="PF25764">
    <property type="entry name" value="KIF21A_4th"/>
    <property type="match status" value="2"/>
</dbReference>
<evidence type="ECO:0000256" key="7">
    <source>
        <dbReference type="SAM" id="MobiDB-lite"/>
    </source>
</evidence>
<feature type="compositionally biased region" description="Basic residues" evidence="7">
    <location>
        <begin position="535"/>
        <end position="551"/>
    </location>
</feature>
<dbReference type="GO" id="GO:0005524">
    <property type="term" value="F:ATP binding"/>
    <property type="evidence" value="ECO:0007669"/>
    <property type="project" value="UniProtKB-KW"/>
</dbReference>
<dbReference type="InterPro" id="IPR027640">
    <property type="entry name" value="Kinesin-like_fam"/>
</dbReference>
<dbReference type="InterPro" id="IPR041966">
    <property type="entry name" value="LOTUS-like"/>
</dbReference>
<dbReference type="OrthoDB" id="6152664at2759"/>
<dbReference type="Pfam" id="PF12872">
    <property type="entry name" value="OST-HTH"/>
    <property type="match status" value="1"/>
</dbReference>
<dbReference type="Proteomes" id="UP000683360">
    <property type="component" value="Unassembled WGS sequence"/>
</dbReference>
<evidence type="ECO:0000256" key="1">
    <source>
        <dbReference type="ARBA" id="ARBA00004496"/>
    </source>
</evidence>
<feature type="coiled-coil region" evidence="6">
    <location>
        <begin position="40"/>
        <end position="143"/>
    </location>
</feature>
<evidence type="ECO:0000256" key="3">
    <source>
        <dbReference type="ARBA" id="ARBA00022741"/>
    </source>
</evidence>
<feature type="region of interest" description="Disordered" evidence="7">
    <location>
        <begin position="531"/>
        <end position="669"/>
    </location>
</feature>
<dbReference type="InterPro" id="IPR025605">
    <property type="entry name" value="OST-HTH/LOTUS_dom"/>
</dbReference>